<name>A0A6P1VYI2_9BACT</name>
<dbReference type="EMBL" id="CP045997">
    <property type="protein sequence ID" value="QHV97152.1"/>
    <property type="molecule type" value="Genomic_DNA"/>
</dbReference>
<reference evidence="1 2" key="1">
    <citation type="submission" date="2019-11" db="EMBL/GenBank/DDBJ databases">
        <title>Spirosoma endbachense sp. nov., isolated from a natural salt meadow.</title>
        <authorList>
            <person name="Rojas J."/>
            <person name="Ambika Manirajan B."/>
            <person name="Ratering S."/>
            <person name="Suarez C."/>
            <person name="Geissler-Plaum R."/>
            <person name="Schnell S."/>
        </authorList>
    </citation>
    <scope>NUCLEOTIDE SEQUENCE [LARGE SCALE GENOMIC DNA]</scope>
    <source>
        <strain evidence="1 2">I-24</strain>
    </source>
</reference>
<evidence type="ECO:0000313" key="2">
    <source>
        <dbReference type="Proteomes" id="UP000464577"/>
    </source>
</evidence>
<dbReference type="Proteomes" id="UP000464577">
    <property type="component" value="Chromosome"/>
</dbReference>
<organism evidence="1 2">
    <name type="scientific">Spirosoma endbachense</name>
    <dbReference type="NCBI Taxonomy" id="2666025"/>
    <lineage>
        <taxon>Bacteria</taxon>
        <taxon>Pseudomonadati</taxon>
        <taxon>Bacteroidota</taxon>
        <taxon>Cytophagia</taxon>
        <taxon>Cytophagales</taxon>
        <taxon>Cytophagaceae</taxon>
        <taxon>Spirosoma</taxon>
    </lineage>
</organism>
<proteinExistence type="predicted"/>
<protein>
    <submittedName>
        <fullName evidence="1">Uncharacterized protein</fullName>
    </submittedName>
</protein>
<keyword evidence="2" id="KW-1185">Reference proteome</keyword>
<evidence type="ECO:0000313" key="1">
    <source>
        <dbReference type="EMBL" id="QHV97152.1"/>
    </source>
</evidence>
<accession>A0A6P1VYI2</accession>
<sequence length="74" mass="8452">MLDIQYVTDSTGKILYVQMPIEVYKGLIAGTEELTRLISMGLRVLTNLKHIQSRKFVESMQQHTVRGQSKKSVN</sequence>
<gene>
    <name evidence="1" type="ORF">GJR95_20000</name>
</gene>
<dbReference type="KEGG" id="senf:GJR95_20000"/>
<dbReference type="RefSeq" id="WP_162387562.1">
    <property type="nucleotide sequence ID" value="NZ_CP045997.1"/>
</dbReference>
<dbReference type="AlphaFoldDB" id="A0A6P1VYI2"/>